<proteinExistence type="inferred from homology"/>
<dbReference type="PANTHER" id="PTHR10412">
    <property type="entry name" value="MANNOSYL-OLIGOSACCHARIDE GLUCOSIDASE"/>
    <property type="match status" value="1"/>
</dbReference>
<dbReference type="InterPro" id="IPR008928">
    <property type="entry name" value="6-hairpin_glycosidase_sf"/>
</dbReference>
<dbReference type="Gene3D" id="1.50.10.10">
    <property type="match status" value="1"/>
</dbReference>
<protein>
    <recommendedName>
        <fullName evidence="4">Mannosylglycerate hydrolase MGH1-like glycoside hydrolase domain-containing protein</fullName>
    </recommendedName>
</protein>
<feature type="domain" description="Mannosylglycerate hydrolase MGH1-like glycoside hydrolase" evidence="4">
    <location>
        <begin position="104"/>
        <end position="412"/>
    </location>
</feature>
<dbReference type="GO" id="GO:0006487">
    <property type="term" value="P:protein N-linked glycosylation"/>
    <property type="evidence" value="ECO:0007669"/>
    <property type="project" value="TreeGrafter"/>
</dbReference>
<comment type="caution">
    <text evidence="5">The sequence shown here is derived from an EMBL/GenBank/DDBJ whole genome shotgun (WGS) entry which is preliminary data.</text>
</comment>
<dbReference type="Proteomes" id="UP001155057">
    <property type="component" value="Unassembled WGS sequence"/>
</dbReference>
<comment type="similarity">
    <text evidence="1">Belongs to the glycosyl hydrolase 63 family.</text>
</comment>
<evidence type="ECO:0000259" key="4">
    <source>
        <dbReference type="Pfam" id="PF22422"/>
    </source>
</evidence>
<evidence type="ECO:0000256" key="1">
    <source>
        <dbReference type="ARBA" id="ARBA00010833"/>
    </source>
</evidence>
<keyword evidence="2" id="KW-0378">Hydrolase</keyword>
<evidence type="ECO:0000313" key="5">
    <source>
        <dbReference type="EMBL" id="MCS3711326.1"/>
    </source>
</evidence>
<gene>
    <name evidence="5" type="ORF">GGP61_002959</name>
</gene>
<dbReference type="RefSeq" id="WP_259124327.1">
    <property type="nucleotide sequence ID" value="NZ_JANUAE010000012.1"/>
</dbReference>
<reference evidence="5" key="1">
    <citation type="submission" date="2022-08" db="EMBL/GenBank/DDBJ databases">
        <title>Genomic Encyclopedia of Type Strains, Phase V (KMG-V): Genome sequencing to study the core and pangenomes of soil and plant-associated prokaryotes.</title>
        <authorList>
            <person name="Whitman W."/>
        </authorList>
    </citation>
    <scope>NUCLEOTIDE SEQUENCE</scope>
    <source>
        <strain evidence="5">SP3049</strain>
    </source>
</reference>
<dbReference type="SUPFAM" id="SSF48208">
    <property type="entry name" value="Six-hairpin glycosidases"/>
    <property type="match status" value="1"/>
</dbReference>
<dbReference type="AlphaFoldDB" id="A0A9X2TIJ9"/>
<organism evidence="5 6">
    <name type="scientific">Salinibacter ruber</name>
    <dbReference type="NCBI Taxonomy" id="146919"/>
    <lineage>
        <taxon>Bacteria</taxon>
        <taxon>Pseudomonadati</taxon>
        <taxon>Rhodothermota</taxon>
        <taxon>Rhodothermia</taxon>
        <taxon>Rhodothermales</taxon>
        <taxon>Salinibacteraceae</taxon>
        <taxon>Salinibacter</taxon>
    </lineage>
</organism>
<sequence length="529" mass="60324">MADDDSASLNRRQFLQSASLAALGPYALTGDSDTASRTSSDDLPALRAKLLDTVPEPVIPERPELKEMYETCWVIGYQQTHYGTPENGFVRWYIDEAFDNRLFQWDLCFALAWAKYGQGALPGMESLDNFYRKQHGDGAIAGVIKELDGSDDQPKDAPWFTRNNLFSWIEYEYYRTTGDASRLERVVPVLRDYARWVKENRRHENGHYYWSGWSSGMDNSPRSVADEFYPPYSWVDYDANEALAAYYLAEMADVTGDTAVAQEFRNLHADLKKLVNREMWSEADQFYWDLDKDGSFLKEKTVASFWPMWGRIADKKHADGLVQHLNNEEEFNRPHRVPTLSADHPEYDPEGDYWRGSVWAPTNHMIVKGLTACGRYELARTIVENHLENVSTVFQETGTVWENYAPESASPGEPASPDFVGWSADGPIAQLIEYYIGIRPDVPSNRIDWMLLTDEKVGVRNLDFGGVTIHLVAEGRVSTEAPIDLTLRTPRSFTLCLQDGENTVEVDVEPSKQAYRVDLRAGTVQRKRE</sequence>
<evidence type="ECO:0000313" key="6">
    <source>
        <dbReference type="Proteomes" id="UP001155057"/>
    </source>
</evidence>
<dbReference type="Pfam" id="PF22422">
    <property type="entry name" value="MGH1-like_GH"/>
    <property type="match status" value="1"/>
</dbReference>
<evidence type="ECO:0000256" key="2">
    <source>
        <dbReference type="ARBA" id="ARBA00022801"/>
    </source>
</evidence>
<evidence type="ECO:0000256" key="3">
    <source>
        <dbReference type="ARBA" id="ARBA00023295"/>
    </source>
</evidence>
<dbReference type="InterPro" id="IPR004888">
    <property type="entry name" value="Glycoside_hydrolase_63"/>
</dbReference>
<name>A0A9X2TIJ9_9BACT</name>
<dbReference type="InterPro" id="IPR012341">
    <property type="entry name" value="6hp_glycosidase-like_sf"/>
</dbReference>
<accession>A0A9X2TIJ9</accession>
<dbReference type="GO" id="GO:0009311">
    <property type="term" value="P:oligosaccharide metabolic process"/>
    <property type="evidence" value="ECO:0007669"/>
    <property type="project" value="InterPro"/>
</dbReference>
<dbReference type="InterPro" id="IPR054491">
    <property type="entry name" value="MGH1-like_GH"/>
</dbReference>
<dbReference type="PANTHER" id="PTHR10412:SF11">
    <property type="entry name" value="MANNOSYL-OLIGOSACCHARIDE GLUCOSIDASE"/>
    <property type="match status" value="1"/>
</dbReference>
<dbReference type="PROSITE" id="PS51318">
    <property type="entry name" value="TAT"/>
    <property type="match status" value="1"/>
</dbReference>
<dbReference type="GO" id="GO:0004573">
    <property type="term" value="F:Glc3Man9GlcNAc2 oligosaccharide glucosidase activity"/>
    <property type="evidence" value="ECO:0007669"/>
    <property type="project" value="InterPro"/>
</dbReference>
<dbReference type="EMBL" id="JANUAE010000012">
    <property type="protein sequence ID" value="MCS3711326.1"/>
    <property type="molecule type" value="Genomic_DNA"/>
</dbReference>
<dbReference type="InterPro" id="IPR006311">
    <property type="entry name" value="TAT_signal"/>
</dbReference>
<keyword evidence="3" id="KW-0326">Glycosidase</keyword>